<reference evidence="2 3" key="1">
    <citation type="journal article" date="2007" name="Nature">
        <title>Evolution of genes and genomes on the Drosophila phylogeny.</title>
        <authorList>
            <consortium name="Drosophila 12 Genomes Consortium"/>
            <person name="Clark A.G."/>
            <person name="Eisen M.B."/>
            <person name="Smith D.R."/>
            <person name="Bergman C.M."/>
            <person name="Oliver B."/>
            <person name="Markow T.A."/>
            <person name="Kaufman T.C."/>
            <person name="Kellis M."/>
            <person name="Gelbart W."/>
            <person name="Iyer V.N."/>
            <person name="Pollard D.A."/>
            <person name="Sackton T.B."/>
            <person name="Larracuente A.M."/>
            <person name="Singh N.D."/>
            <person name="Abad J.P."/>
            <person name="Abt D.N."/>
            <person name="Adryan B."/>
            <person name="Aguade M."/>
            <person name="Akashi H."/>
            <person name="Anderson W.W."/>
            <person name="Aquadro C.F."/>
            <person name="Ardell D.H."/>
            <person name="Arguello R."/>
            <person name="Artieri C.G."/>
            <person name="Barbash D.A."/>
            <person name="Barker D."/>
            <person name="Barsanti P."/>
            <person name="Batterham P."/>
            <person name="Batzoglou S."/>
            <person name="Begun D."/>
            <person name="Bhutkar A."/>
            <person name="Blanco E."/>
            <person name="Bosak S.A."/>
            <person name="Bradley R.K."/>
            <person name="Brand A.D."/>
            <person name="Brent M.R."/>
            <person name="Brooks A.N."/>
            <person name="Brown R.H."/>
            <person name="Butlin R.K."/>
            <person name="Caggese C."/>
            <person name="Calvi B.R."/>
            <person name="Bernardo de Carvalho A."/>
            <person name="Caspi A."/>
            <person name="Castrezana S."/>
            <person name="Celniker S.E."/>
            <person name="Chang J.L."/>
            <person name="Chapple C."/>
            <person name="Chatterji S."/>
            <person name="Chinwalla A."/>
            <person name="Civetta A."/>
            <person name="Clifton S.W."/>
            <person name="Comeron J.M."/>
            <person name="Costello J.C."/>
            <person name="Coyne J.A."/>
            <person name="Daub J."/>
            <person name="David R.G."/>
            <person name="Delcher A.L."/>
            <person name="Delehaunty K."/>
            <person name="Do C.B."/>
            <person name="Ebling H."/>
            <person name="Edwards K."/>
            <person name="Eickbush T."/>
            <person name="Evans J.D."/>
            <person name="Filipski A."/>
            <person name="Findeiss S."/>
            <person name="Freyhult E."/>
            <person name="Fulton L."/>
            <person name="Fulton R."/>
            <person name="Garcia A.C."/>
            <person name="Gardiner A."/>
            <person name="Garfield D.A."/>
            <person name="Garvin B.E."/>
            <person name="Gibson G."/>
            <person name="Gilbert D."/>
            <person name="Gnerre S."/>
            <person name="Godfrey J."/>
            <person name="Good R."/>
            <person name="Gotea V."/>
            <person name="Gravely B."/>
            <person name="Greenberg A.J."/>
            <person name="Griffiths-Jones S."/>
            <person name="Gross S."/>
            <person name="Guigo R."/>
            <person name="Gustafson E.A."/>
            <person name="Haerty W."/>
            <person name="Hahn M.W."/>
            <person name="Halligan D.L."/>
            <person name="Halpern A.L."/>
            <person name="Halter G.M."/>
            <person name="Han M.V."/>
            <person name="Heger A."/>
            <person name="Hillier L."/>
            <person name="Hinrichs A.S."/>
            <person name="Holmes I."/>
            <person name="Hoskins R.A."/>
            <person name="Hubisz M.J."/>
            <person name="Hultmark D."/>
            <person name="Huntley M.A."/>
            <person name="Jaffe D.B."/>
            <person name="Jagadeeshan S."/>
            <person name="Jeck W.R."/>
            <person name="Johnson J."/>
            <person name="Jones C.D."/>
            <person name="Jordan W.C."/>
            <person name="Karpen G.H."/>
            <person name="Kataoka E."/>
            <person name="Keightley P.D."/>
            <person name="Kheradpour P."/>
            <person name="Kirkness E.F."/>
            <person name="Koerich L.B."/>
            <person name="Kristiansen K."/>
            <person name="Kudrna D."/>
            <person name="Kulathinal R.J."/>
            <person name="Kumar S."/>
            <person name="Kwok R."/>
            <person name="Lander E."/>
            <person name="Langley C.H."/>
            <person name="Lapoint R."/>
            <person name="Lazzaro B.P."/>
            <person name="Lee S.J."/>
            <person name="Levesque L."/>
            <person name="Li R."/>
            <person name="Lin C.F."/>
            <person name="Lin M.F."/>
            <person name="Lindblad-Toh K."/>
            <person name="Llopart A."/>
            <person name="Long M."/>
            <person name="Low L."/>
            <person name="Lozovsky E."/>
            <person name="Lu J."/>
            <person name="Luo M."/>
            <person name="Machado C.A."/>
            <person name="Makalowski W."/>
            <person name="Marzo M."/>
            <person name="Matsuda M."/>
            <person name="Matzkin L."/>
            <person name="McAllister B."/>
            <person name="McBride C.S."/>
            <person name="McKernan B."/>
            <person name="McKernan K."/>
            <person name="Mendez-Lago M."/>
            <person name="Minx P."/>
            <person name="Mollenhauer M.U."/>
            <person name="Montooth K."/>
            <person name="Mount S.M."/>
            <person name="Mu X."/>
            <person name="Myers E."/>
            <person name="Negre B."/>
            <person name="Newfeld S."/>
            <person name="Nielsen R."/>
            <person name="Noor M.A."/>
            <person name="O'Grady P."/>
            <person name="Pachter L."/>
            <person name="Papaceit M."/>
            <person name="Parisi M.J."/>
            <person name="Parisi M."/>
            <person name="Parts L."/>
            <person name="Pedersen J.S."/>
            <person name="Pesole G."/>
            <person name="Phillippy A.M."/>
            <person name="Ponting C.P."/>
            <person name="Pop M."/>
            <person name="Porcelli D."/>
            <person name="Powell J.R."/>
            <person name="Prohaska S."/>
            <person name="Pruitt K."/>
            <person name="Puig M."/>
            <person name="Quesneville H."/>
            <person name="Ram K.R."/>
            <person name="Rand D."/>
            <person name="Rasmussen M.D."/>
            <person name="Reed L.K."/>
            <person name="Reenan R."/>
            <person name="Reily A."/>
            <person name="Remington K.A."/>
            <person name="Rieger T.T."/>
            <person name="Ritchie M.G."/>
            <person name="Robin C."/>
            <person name="Rogers Y.H."/>
            <person name="Rohde C."/>
            <person name="Rozas J."/>
            <person name="Rubenfield M.J."/>
            <person name="Ruiz A."/>
            <person name="Russo S."/>
            <person name="Salzberg S.L."/>
            <person name="Sanchez-Gracia A."/>
            <person name="Saranga D.J."/>
            <person name="Sato H."/>
            <person name="Schaeffer S.W."/>
            <person name="Schatz M.C."/>
            <person name="Schlenke T."/>
            <person name="Schwartz R."/>
            <person name="Segarra C."/>
            <person name="Singh R.S."/>
            <person name="Sirot L."/>
            <person name="Sirota M."/>
            <person name="Sisneros N.B."/>
            <person name="Smith C.D."/>
            <person name="Smith T.F."/>
            <person name="Spieth J."/>
            <person name="Stage D.E."/>
            <person name="Stark A."/>
            <person name="Stephan W."/>
            <person name="Strausberg R.L."/>
            <person name="Strempel S."/>
            <person name="Sturgill D."/>
            <person name="Sutton G."/>
            <person name="Sutton G.G."/>
            <person name="Tao W."/>
            <person name="Teichmann S."/>
            <person name="Tobari Y.N."/>
            <person name="Tomimura Y."/>
            <person name="Tsolas J.M."/>
            <person name="Valente V.L."/>
            <person name="Venter E."/>
            <person name="Venter J.C."/>
            <person name="Vicario S."/>
            <person name="Vieira F.G."/>
            <person name="Vilella A.J."/>
            <person name="Villasante A."/>
            <person name="Walenz B."/>
            <person name="Wang J."/>
            <person name="Wasserman M."/>
            <person name="Watts T."/>
            <person name="Wilson D."/>
            <person name="Wilson R.K."/>
            <person name="Wing R.A."/>
            <person name="Wolfner M.F."/>
            <person name="Wong A."/>
            <person name="Wong G.K."/>
            <person name="Wu C.I."/>
            <person name="Wu G."/>
            <person name="Yamamoto D."/>
            <person name="Yang H.P."/>
            <person name="Yang S.P."/>
            <person name="Yorke J.A."/>
            <person name="Yoshida K."/>
            <person name="Zdobnov E."/>
            <person name="Zhang P."/>
            <person name="Zhang Y."/>
            <person name="Zimin A.V."/>
            <person name="Baldwin J."/>
            <person name="Abdouelleil A."/>
            <person name="Abdulkadir J."/>
            <person name="Abebe A."/>
            <person name="Abera B."/>
            <person name="Abreu J."/>
            <person name="Acer S.C."/>
            <person name="Aftuck L."/>
            <person name="Alexander A."/>
            <person name="An P."/>
            <person name="Anderson E."/>
            <person name="Anderson S."/>
            <person name="Arachi H."/>
            <person name="Azer M."/>
            <person name="Bachantsang P."/>
            <person name="Barry A."/>
            <person name="Bayul T."/>
            <person name="Berlin A."/>
            <person name="Bessette D."/>
            <person name="Bloom T."/>
            <person name="Blye J."/>
            <person name="Boguslavskiy L."/>
            <person name="Bonnet C."/>
            <person name="Boukhgalter B."/>
            <person name="Bourzgui I."/>
            <person name="Brown A."/>
            <person name="Cahill P."/>
            <person name="Channer S."/>
            <person name="Cheshatsang Y."/>
            <person name="Chuda L."/>
            <person name="Citroen M."/>
            <person name="Collymore A."/>
            <person name="Cooke P."/>
            <person name="Costello M."/>
            <person name="D'Aco K."/>
            <person name="Daza R."/>
            <person name="De Haan G."/>
            <person name="DeGray S."/>
            <person name="DeMaso C."/>
            <person name="Dhargay N."/>
            <person name="Dooley K."/>
            <person name="Dooley E."/>
            <person name="Doricent M."/>
            <person name="Dorje P."/>
            <person name="Dorjee K."/>
            <person name="Dupes A."/>
            <person name="Elong R."/>
            <person name="Falk J."/>
            <person name="Farina A."/>
            <person name="Faro S."/>
            <person name="Ferguson D."/>
            <person name="Fisher S."/>
            <person name="Foley C.D."/>
            <person name="Franke A."/>
            <person name="Friedrich D."/>
            <person name="Gadbois L."/>
            <person name="Gearin G."/>
            <person name="Gearin C.R."/>
            <person name="Giannoukos G."/>
            <person name="Goode T."/>
            <person name="Graham J."/>
            <person name="Grandbois E."/>
            <person name="Grewal S."/>
            <person name="Gyaltsen K."/>
            <person name="Hafez N."/>
            <person name="Hagos B."/>
            <person name="Hall J."/>
            <person name="Henson C."/>
            <person name="Hollinger A."/>
            <person name="Honan T."/>
            <person name="Huard M.D."/>
            <person name="Hughes L."/>
            <person name="Hurhula B."/>
            <person name="Husby M.E."/>
            <person name="Kamat A."/>
            <person name="Kanga B."/>
            <person name="Kashin S."/>
            <person name="Khazanovich D."/>
            <person name="Kisner P."/>
            <person name="Lance K."/>
            <person name="Lara M."/>
            <person name="Lee W."/>
            <person name="Lennon N."/>
            <person name="Letendre F."/>
            <person name="LeVine R."/>
            <person name="Lipovsky A."/>
            <person name="Liu X."/>
            <person name="Liu J."/>
            <person name="Liu S."/>
            <person name="Lokyitsang T."/>
            <person name="Lokyitsang Y."/>
            <person name="Lubonja R."/>
            <person name="Lui A."/>
            <person name="MacDonald P."/>
            <person name="Magnisalis V."/>
            <person name="Maru K."/>
            <person name="Matthews C."/>
            <person name="McCusker W."/>
            <person name="McDonough S."/>
            <person name="Mehta T."/>
            <person name="Meldrim J."/>
            <person name="Meneus L."/>
            <person name="Mihai O."/>
            <person name="Mihalev A."/>
            <person name="Mihova T."/>
            <person name="Mittelman R."/>
            <person name="Mlenga V."/>
            <person name="Montmayeur A."/>
            <person name="Mulrain L."/>
            <person name="Navidi A."/>
            <person name="Naylor J."/>
            <person name="Negash T."/>
            <person name="Nguyen T."/>
            <person name="Nguyen N."/>
            <person name="Nicol R."/>
            <person name="Norbu C."/>
            <person name="Norbu N."/>
            <person name="Novod N."/>
            <person name="O'Neill B."/>
            <person name="Osman S."/>
            <person name="Markiewicz E."/>
            <person name="Oyono O.L."/>
            <person name="Patti C."/>
            <person name="Phunkhang P."/>
            <person name="Pierre F."/>
            <person name="Priest M."/>
            <person name="Raghuraman S."/>
            <person name="Rege F."/>
            <person name="Reyes R."/>
            <person name="Rise C."/>
            <person name="Rogov P."/>
            <person name="Ross K."/>
            <person name="Ryan E."/>
            <person name="Settipalli S."/>
            <person name="Shea T."/>
            <person name="Sherpa N."/>
            <person name="Shi L."/>
            <person name="Shih D."/>
            <person name="Sparrow T."/>
            <person name="Spaulding J."/>
            <person name="Stalker J."/>
            <person name="Stange-Thomann N."/>
            <person name="Stavropoulos S."/>
            <person name="Stone C."/>
            <person name="Strader C."/>
            <person name="Tesfaye S."/>
            <person name="Thomson T."/>
            <person name="Thoulutsang Y."/>
            <person name="Thoulutsang D."/>
            <person name="Topham K."/>
            <person name="Topping I."/>
            <person name="Tsamla T."/>
            <person name="Vassiliev H."/>
            <person name="Vo A."/>
            <person name="Wangchuk T."/>
            <person name="Wangdi T."/>
            <person name="Weiand M."/>
            <person name="Wilkinson J."/>
            <person name="Wilson A."/>
            <person name="Yadav S."/>
            <person name="Young G."/>
            <person name="Yu Q."/>
            <person name="Zembek L."/>
            <person name="Zhong D."/>
            <person name="Zimmer A."/>
            <person name="Zwirko Z."/>
            <person name="Jaffe D.B."/>
            <person name="Alvarez P."/>
            <person name="Brockman W."/>
            <person name="Butler J."/>
            <person name="Chin C."/>
            <person name="Gnerre S."/>
            <person name="Grabherr M."/>
            <person name="Kleber M."/>
            <person name="Mauceli E."/>
            <person name="MacCallum I."/>
        </authorList>
    </citation>
    <scope>NUCLEOTIDE SEQUENCE [LARGE SCALE GENOMIC DNA]</scope>
    <source>
        <strain evidence="3">Tucson 15010-1051.87</strain>
    </source>
</reference>
<feature type="region of interest" description="Disordered" evidence="1">
    <location>
        <begin position="859"/>
        <end position="889"/>
    </location>
</feature>
<feature type="compositionally biased region" description="Polar residues" evidence="1">
    <location>
        <begin position="1831"/>
        <end position="1842"/>
    </location>
</feature>
<feature type="region of interest" description="Disordered" evidence="1">
    <location>
        <begin position="1344"/>
        <end position="1397"/>
    </location>
</feature>
<feature type="compositionally biased region" description="Polar residues" evidence="1">
    <location>
        <begin position="1629"/>
        <end position="1643"/>
    </location>
</feature>
<feature type="compositionally biased region" description="Polar residues" evidence="1">
    <location>
        <begin position="1350"/>
        <end position="1397"/>
    </location>
</feature>
<feature type="region of interest" description="Disordered" evidence="1">
    <location>
        <begin position="1"/>
        <end position="38"/>
    </location>
</feature>
<feature type="region of interest" description="Disordered" evidence="1">
    <location>
        <begin position="1152"/>
        <end position="1177"/>
    </location>
</feature>
<feature type="compositionally biased region" description="Polar residues" evidence="1">
    <location>
        <begin position="1938"/>
        <end position="1957"/>
    </location>
</feature>
<feature type="compositionally biased region" description="Polar residues" evidence="1">
    <location>
        <begin position="721"/>
        <end position="754"/>
    </location>
</feature>
<feature type="compositionally biased region" description="Polar residues" evidence="1">
    <location>
        <begin position="1970"/>
        <end position="1980"/>
    </location>
</feature>
<proteinExistence type="predicted"/>
<sequence>MHSAQCKTPNGQLTQNDLANTPEHLRPGFTGQVRQYDPREFGLTNNEEWRNPRMFRNMTYETDAEAMDALRLAQPRRQMYRPPIGANLSNLTEECLAEVSAPAFDLSMPSQMSGPGGEYLANISPPHMSDTDKSVGQNDASNYVDSVYRQVVHSFKNAHDHNVHADNLLPAVENRTPVPNQVPEKGTVQQNNSVLTTLRKITTHRDQCGNVTSRVEETSTVSNTPYEQVTNLEYTPIGTVQGAQGRHLHFSMPAQSENIADISMPSFYDNSMPAMSTRIAPQGMTSEQLADISAPAFADSMGRRMQATPPTISNILAPPIGKNVCLENMSAPSFPNSTVNSSRSPGVEDICDMSAPPFASTNRFECLEDISMPSGVAGAKGDSKRQATEFPSECLYNVTMPSFGGFTGSSGASRRQGNLTSNECLEDITMPSYGGVSAASNRQANYMPSECLNEVSAPSLVSSTLRSRTPRRQQRSMPSHNTFDITAVEDISMPSFEGVSSATARTCQQRSMPSQTICDILAPSFETFGQAPNANECLENVTMPTYDSSGQATYQYLEDISMPSFGGVLVGSRAGSPSRQQRSMPPQNIYDIAAPSQMTPGQMTNECLENVTMPSYEYSGRGPGNNVCLEDISMPSFGGVSAVSKASTSTRQQRSIPTQTVCDILAPSFENSGRGSTAHEYIEDVTMPSFGSSTRGPMTNEFLEDVSMPSFGGVSGASRAKTPTRQQRSMPTQNISDNQVPSHGSSRRGPTTNECLEDITMPSYGSSGREATNEFLEDICMPSFGGVSGASRGRTPTRQQQSMPSQNIYDISAPSFGNSGHGPVTSECLEDVTMPSFAGVSGSSRRQQAMPSECLEDVSAPSFGQRMSRSRSARRQQRPLENISNASRATATNGYLEDITMPSFGEVSSASRAGTSTRQQRFMQTQNITSPPSFRRRVPNTNECLENISMPSYLISDASRARSPTRQQQSMPSQNIFDISAPTFGNSGRGPVTNECLEDITMPSFGGVSGSSRRQQTMCSECLDDISAPCFGRSISLGRSPQRPQMVQRNIVDITAPTFASSGRGPQTNDCLQDISMPSFAGISGASRARTPTRKQQSMPTQNICDISAPSFGSSGRGPNANGGFNNITGSGPSNNRYLEDISMPLFEGVSGASTARTPTRKQQSMPSQNICDTSAPSFGSSGRGLVTNEYLDDVTMPSFGGVSGSSRRQQTMRSECLDEISAPSFGRSVSLGRSPQRPQMVQRNIVDITAPSFASSGRGPQTTDCLQDVSMPSFAGISGAPRTRTPTRQQRSMPSKNICDISAPSFGSSGRGQNTNVYESSTRGPTTNEYLNDITMPSFAGVSGASRARTPTHQQRSIPSQNTCDTSALASFGSNGRGATTNKYAGRSLSQGASPRIQQLSAPIASSGRDPMPSECIENITMPSGVSGAGTSRRELTMPSDNVTPPSYGRSGISQNTPQLWNISPPVFDSPTSQPNNLRRPRSEPAYLSECLDDESAPSFGNSSKGMKSLYQMPLHGADVSNDSMQNGTPLRQVHSVPCIPSQQNIGDISAPSMGSPAHEFYNSFQNSRTIPQPAADESYPSEMLGNVSAPSYASTMNRTQPNRLPNFSSAYENLDNITQPSMFANSSARAQMPSNRNNSRPLETLDDRQKTNFGHSTGKRLDNVMDISEPSGLYRSGVNSQNAENMGMPSERGQDLSGMPVKKNGSNLSQQISISEQSVKRTVIQNTSDQLGNESEPSALNNSANGPAVVEVENVIVKTSVTSVKRIYPNEEDNRIEDGYDNRNRDINGYNARNRDENGFDNRNRDENSYDNRNRDENGYGTRNRDENGYQNVPSYQGINDISMPPYESTGISSPGQSNRNNMYLSDISEPSYGPSYQSTQQSRDPNGTFHGFDSMDNYAPFDQLVNSMPQNQLANSNALSDNVLATPEPVRGKNGQVNKKMPNSQRSEQQTGQKNPCACSASLYGKPSNNQNRNPTR</sequence>
<dbReference type="OrthoDB" id="7868284at2759"/>
<feature type="compositionally biased region" description="Polar residues" evidence="1">
    <location>
        <begin position="907"/>
        <end position="932"/>
    </location>
</feature>
<dbReference type="FunCoup" id="A0A0Q9WIG7">
    <property type="interactions" value="109"/>
</dbReference>
<feature type="region of interest" description="Disordered" evidence="1">
    <location>
        <begin position="1928"/>
        <end position="1980"/>
    </location>
</feature>
<dbReference type="Proteomes" id="UP000008792">
    <property type="component" value="Unassembled WGS sequence"/>
</dbReference>
<feature type="compositionally biased region" description="Polar residues" evidence="1">
    <location>
        <begin position="1"/>
        <end position="19"/>
    </location>
</feature>
<feature type="compositionally biased region" description="Polar residues" evidence="1">
    <location>
        <begin position="1306"/>
        <end position="1330"/>
    </location>
</feature>
<keyword evidence="3" id="KW-1185">Reference proteome</keyword>
<feature type="compositionally biased region" description="Basic and acidic residues" evidence="1">
    <location>
        <begin position="1795"/>
        <end position="1830"/>
    </location>
</feature>
<feature type="compositionally biased region" description="Low complexity" evidence="1">
    <location>
        <begin position="1282"/>
        <end position="1292"/>
    </location>
</feature>
<feature type="compositionally biased region" description="Polar residues" evidence="1">
    <location>
        <begin position="1852"/>
        <end position="1866"/>
    </location>
</feature>
<dbReference type="eggNOG" id="ENOG502S9SW">
    <property type="taxonomic scope" value="Eukaryota"/>
</dbReference>
<feature type="region of interest" description="Disordered" evidence="1">
    <location>
        <begin position="688"/>
        <end position="756"/>
    </location>
</feature>
<feature type="region of interest" description="Disordered" evidence="1">
    <location>
        <begin position="1629"/>
        <end position="1719"/>
    </location>
</feature>
<accession>A0A0Q9WIG7</accession>
<protein>
    <submittedName>
        <fullName evidence="2">Uncharacterized protein, isoform B</fullName>
    </submittedName>
</protein>
<feature type="compositionally biased region" description="Basic residues" evidence="1">
    <location>
        <begin position="868"/>
        <end position="877"/>
    </location>
</feature>
<feature type="region of interest" description="Disordered" evidence="1">
    <location>
        <begin position="907"/>
        <end position="938"/>
    </location>
</feature>
<feature type="region of interest" description="Disordered" evidence="1">
    <location>
        <begin position="1422"/>
        <end position="1452"/>
    </location>
</feature>
<evidence type="ECO:0000313" key="3">
    <source>
        <dbReference type="Proteomes" id="UP000008792"/>
    </source>
</evidence>
<feature type="compositionally biased region" description="Basic and acidic residues" evidence="1">
    <location>
        <begin position="1776"/>
        <end position="1788"/>
    </location>
</feature>
<feature type="region of interest" description="Disordered" evidence="1">
    <location>
        <begin position="1274"/>
        <end position="1330"/>
    </location>
</feature>
<name>A0A0Q9WIG7_DROVI</name>
<feature type="region of interest" description="Disordered" evidence="1">
    <location>
        <begin position="1776"/>
        <end position="1898"/>
    </location>
</feature>
<feature type="compositionally biased region" description="Polar residues" evidence="1">
    <location>
        <begin position="1877"/>
        <end position="1888"/>
    </location>
</feature>
<evidence type="ECO:0000256" key="1">
    <source>
        <dbReference type="SAM" id="MobiDB-lite"/>
    </source>
</evidence>
<dbReference type="STRING" id="7244.A0A0Q9WIG7"/>
<organism evidence="2 3">
    <name type="scientific">Drosophila virilis</name>
    <name type="common">Fruit fly</name>
    <dbReference type="NCBI Taxonomy" id="7244"/>
    <lineage>
        <taxon>Eukaryota</taxon>
        <taxon>Metazoa</taxon>
        <taxon>Ecdysozoa</taxon>
        <taxon>Arthropoda</taxon>
        <taxon>Hexapoda</taxon>
        <taxon>Insecta</taxon>
        <taxon>Pterygota</taxon>
        <taxon>Neoptera</taxon>
        <taxon>Endopterygota</taxon>
        <taxon>Diptera</taxon>
        <taxon>Brachycera</taxon>
        <taxon>Muscomorpha</taxon>
        <taxon>Ephydroidea</taxon>
        <taxon>Drosophilidae</taxon>
        <taxon>Drosophila</taxon>
    </lineage>
</organism>
<dbReference type="InParanoid" id="A0A0Q9WIG7"/>
<feature type="compositionally biased region" description="Polar residues" evidence="1">
    <location>
        <begin position="1706"/>
        <end position="1719"/>
    </location>
</feature>
<gene>
    <name evidence="2" type="primary">Dvir\GJ16864</name>
    <name evidence="2" type="ORF">Dvir_GJ16864</name>
</gene>
<evidence type="ECO:0000313" key="2">
    <source>
        <dbReference type="EMBL" id="KRF80699.1"/>
    </source>
</evidence>
<dbReference type="EMBL" id="CH940653">
    <property type="protein sequence ID" value="KRF80699.1"/>
    <property type="molecule type" value="Genomic_DNA"/>
</dbReference>